<keyword evidence="3" id="KW-1185">Reference proteome</keyword>
<proteinExistence type="predicted"/>
<protein>
    <recommendedName>
        <fullName evidence="1">ABM domain-containing protein</fullName>
    </recommendedName>
</protein>
<name>A0A640W6U3_9GAMM</name>
<evidence type="ECO:0000259" key="1">
    <source>
        <dbReference type="Pfam" id="PF03992"/>
    </source>
</evidence>
<dbReference type="EMBL" id="VTPX01000019">
    <property type="protein sequence ID" value="KAA0015599.1"/>
    <property type="molecule type" value="Genomic_DNA"/>
</dbReference>
<dbReference type="SUPFAM" id="SSF54909">
    <property type="entry name" value="Dimeric alpha+beta barrel"/>
    <property type="match status" value="1"/>
</dbReference>
<dbReference type="Gene3D" id="3.30.70.100">
    <property type="match status" value="1"/>
</dbReference>
<accession>A0A640W6U3</accession>
<evidence type="ECO:0000313" key="3">
    <source>
        <dbReference type="Proteomes" id="UP000466024"/>
    </source>
</evidence>
<dbReference type="AlphaFoldDB" id="A0A640W6U3"/>
<reference evidence="2 3" key="1">
    <citation type="submission" date="2019-08" db="EMBL/GenBank/DDBJ databases">
        <title>Bioinformatics analysis of the strain L3 and L5.</title>
        <authorList>
            <person name="Li X."/>
        </authorList>
    </citation>
    <scope>NUCLEOTIDE SEQUENCE [LARGE SCALE GENOMIC DNA]</scope>
    <source>
        <strain evidence="2 3">L3</strain>
    </source>
</reference>
<feature type="domain" description="ABM" evidence="1">
    <location>
        <begin position="5"/>
        <end position="66"/>
    </location>
</feature>
<organism evidence="2 3">
    <name type="scientific">Salinicola corii</name>
    <dbReference type="NCBI Taxonomy" id="2606937"/>
    <lineage>
        <taxon>Bacteria</taxon>
        <taxon>Pseudomonadati</taxon>
        <taxon>Pseudomonadota</taxon>
        <taxon>Gammaproteobacteria</taxon>
        <taxon>Oceanospirillales</taxon>
        <taxon>Halomonadaceae</taxon>
        <taxon>Salinicola</taxon>
    </lineage>
</organism>
<dbReference type="Proteomes" id="UP000466024">
    <property type="component" value="Unassembled WGS sequence"/>
</dbReference>
<sequence length="92" mass="10818">MSLNIVVFIIPEAGFFKEFGRKLAILKELTINENGCEIFDVYIFENKYVLIERWADQAAIDAHMREIYTEEFINQTKAHLEGIEVYRLESTQ</sequence>
<gene>
    <name evidence="2" type="ORF">F0A16_19960</name>
</gene>
<comment type="caution">
    <text evidence="2">The sequence shown here is derived from an EMBL/GenBank/DDBJ whole genome shotgun (WGS) entry which is preliminary data.</text>
</comment>
<dbReference type="InterPro" id="IPR011008">
    <property type="entry name" value="Dimeric_a/b-barrel"/>
</dbReference>
<dbReference type="Pfam" id="PF03992">
    <property type="entry name" value="ABM"/>
    <property type="match status" value="1"/>
</dbReference>
<dbReference type="InterPro" id="IPR007138">
    <property type="entry name" value="ABM_dom"/>
</dbReference>
<evidence type="ECO:0000313" key="2">
    <source>
        <dbReference type="EMBL" id="KAA0015599.1"/>
    </source>
</evidence>
<dbReference type="RefSeq" id="WP_149437559.1">
    <property type="nucleotide sequence ID" value="NZ_VTPX01000019.1"/>
</dbReference>